<keyword evidence="8" id="KW-1185">Reference proteome</keyword>
<dbReference type="VEuPathDB" id="FungiDB:TREMEDRAFT_57409"/>
<proteinExistence type="predicted"/>
<feature type="compositionally biased region" description="Low complexity" evidence="5">
    <location>
        <begin position="28"/>
        <end position="39"/>
    </location>
</feature>
<dbReference type="STRING" id="5217.A0A4Q1BHU4"/>
<dbReference type="InterPro" id="IPR013083">
    <property type="entry name" value="Znf_RING/FYVE/PHD"/>
</dbReference>
<feature type="compositionally biased region" description="Polar residues" evidence="5">
    <location>
        <begin position="44"/>
        <end position="56"/>
    </location>
</feature>
<evidence type="ECO:0000256" key="2">
    <source>
        <dbReference type="ARBA" id="ARBA00022771"/>
    </source>
</evidence>
<accession>A0A4Q1BHU4</accession>
<feature type="compositionally biased region" description="Polar residues" evidence="5">
    <location>
        <begin position="290"/>
        <end position="310"/>
    </location>
</feature>
<dbReference type="InParanoid" id="A0A4Q1BHU4"/>
<feature type="compositionally biased region" description="Pro residues" evidence="5">
    <location>
        <begin position="105"/>
        <end position="121"/>
    </location>
</feature>
<dbReference type="Gene3D" id="3.30.40.10">
    <property type="entry name" value="Zinc/RING finger domain, C3HC4 (zinc finger)"/>
    <property type="match status" value="1"/>
</dbReference>
<feature type="domain" description="RING-type" evidence="6">
    <location>
        <begin position="234"/>
        <end position="280"/>
    </location>
</feature>
<gene>
    <name evidence="7" type="ORF">M231_05567</name>
</gene>
<name>A0A4Q1BHU4_TREME</name>
<sequence length="648" mass="69933">MSTPPIRSHTEASASIPTMDIVDQAVDTSVSPSASSSAPTPSPNTHQTSSSVQATRGTDDGGVSPVDGVRMTDHTPGTDPNTPVSPSDTARHSSNEPAAQTEHTVPPPSTDSHRPPPPFVPPIFFLPDGTVIFNHLPHPSDFFHAPRTDPTPPGNVPSDTSEAPHNAQPHITLPPPVFHFFGPMPPAEPEPDPEKAAELLRSLPTVGKGLLRRVNKILAADQMEEDRDERGWKCGVCLEGVEDKQEPTEAKVKALPCNHLFHEHCLLPWFTNRHTCPTCRLDLDPLRTLKTSSGGQGSMRPSQTGGQRSPSGHPYARPAEGQSRPATPRGTDFNATFTVVWRMPVPGDSASAGTSQPEISSETTSTSTPPAPAIPSAASGPTESSTSGLPSTPSPPPQMFGSPMHASPIPMERSTTIPATNTNVPAADSSSDNVARPRPERRPHITVVHHHHPPPPASDHLRPPTPHNHHVHPPPPGNQTSVGTVHFFFNHPPPAPRPPAPVPNEKPFIPQSLESWTEERERNLGWRCDAPECQIAPPIEPDADVDVDMIDPNSEDDSSKELLSIYSPTQPPLGEVKEGEKGFVMLACEHRWHRTCLESFEMASGRFELDPDAEGKVWVRCGKCRKDGWINPRGSHTRSTDALEVVPV</sequence>
<keyword evidence="2 4" id="KW-0863">Zinc-finger</keyword>
<protein>
    <recommendedName>
        <fullName evidence="6">RING-type domain-containing protein</fullName>
    </recommendedName>
</protein>
<dbReference type="GO" id="GO:0061630">
    <property type="term" value="F:ubiquitin protein ligase activity"/>
    <property type="evidence" value="ECO:0007669"/>
    <property type="project" value="TreeGrafter"/>
</dbReference>
<reference evidence="7 8" key="1">
    <citation type="submission" date="2016-06" db="EMBL/GenBank/DDBJ databases">
        <title>Evolution of pathogenesis and genome organization in the Tremellales.</title>
        <authorList>
            <person name="Cuomo C."/>
            <person name="Litvintseva A."/>
            <person name="Heitman J."/>
            <person name="Chen Y."/>
            <person name="Sun S."/>
            <person name="Springer D."/>
            <person name="Dromer F."/>
            <person name="Young S."/>
            <person name="Zeng Q."/>
            <person name="Chapman S."/>
            <person name="Gujja S."/>
            <person name="Saif S."/>
            <person name="Birren B."/>
        </authorList>
    </citation>
    <scope>NUCLEOTIDE SEQUENCE [LARGE SCALE GENOMIC DNA]</scope>
    <source>
        <strain evidence="7 8">ATCC 28783</strain>
    </source>
</reference>
<dbReference type="PROSITE" id="PS50089">
    <property type="entry name" value="ZF_RING_2"/>
    <property type="match status" value="1"/>
</dbReference>
<dbReference type="Pfam" id="PF13639">
    <property type="entry name" value="zf-RING_2"/>
    <property type="match status" value="1"/>
</dbReference>
<dbReference type="GO" id="GO:0016567">
    <property type="term" value="P:protein ubiquitination"/>
    <property type="evidence" value="ECO:0007669"/>
    <property type="project" value="TreeGrafter"/>
</dbReference>
<dbReference type="PANTHER" id="PTHR45969:SF69">
    <property type="entry name" value="FINGER DOMAIN PROTEIN, PUTATIVE (AFU_ORTHOLOGUE AFUA_3G12190)-RELATED"/>
    <property type="match status" value="1"/>
</dbReference>
<dbReference type="OrthoDB" id="8062037at2759"/>
<dbReference type="SMART" id="SM00184">
    <property type="entry name" value="RING"/>
    <property type="match status" value="1"/>
</dbReference>
<feature type="compositionally biased region" description="Polar residues" evidence="5">
    <location>
        <begin position="78"/>
        <end position="88"/>
    </location>
</feature>
<feature type="compositionally biased region" description="Low complexity" evidence="5">
    <location>
        <begin position="354"/>
        <end position="391"/>
    </location>
</feature>
<evidence type="ECO:0000256" key="1">
    <source>
        <dbReference type="ARBA" id="ARBA00022723"/>
    </source>
</evidence>
<keyword evidence="1" id="KW-0479">Metal-binding</keyword>
<dbReference type="CDD" id="cd16454">
    <property type="entry name" value="RING-H2_PA-TM-RING"/>
    <property type="match status" value="1"/>
</dbReference>
<dbReference type="InterPro" id="IPR001841">
    <property type="entry name" value="Znf_RING"/>
</dbReference>
<feature type="compositionally biased region" description="Polar residues" evidence="5">
    <location>
        <begin position="1"/>
        <end position="16"/>
    </location>
</feature>
<feature type="region of interest" description="Disordered" evidence="5">
    <location>
        <begin position="142"/>
        <end position="166"/>
    </location>
</feature>
<evidence type="ECO:0000313" key="8">
    <source>
        <dbReference type="Proteomes" id="UP000289152"/>
    </source>
</evidence>
<evidence type="ECO:0000256" key="5">
    <source>
        <dbReference type="SAM" id="MobiDB-lite"/>
    </source>
</evidence>
<organism evidence="7 8">
    <name type="scientific">Tremella mesenterica</name>
    <name type="common">Jelly fungus</name>
    <dbReference type="NCBI Taxonomy" id="5217"/>
    <lineage>
        <taxon>Eukaryota</taxon>
        <taxon>Fungi</taxon>
        <taxon>Dikarya</taxon>
        <taxon>Basidiomycota</taxon>
        <taxon>Agaricomycotina</taxon>
        <taxon>Tremellomycetes</taxon>
        <taxon>Tremellales</taxon>
        <taxon>Tremellaceae</taxon>
        <taxon>Tremella</taxon>
    </lineage>
</organism>
<feature type="compositionally biased region" description="Polar residues" evidence="5">
    <location>
        <begin position="413"/>
        <end position="433"/>
    </location>
</feature>
<dbReference type="EMBL" id="SDIL01000075">
    <property type="protein sequence ID" value="RXK37198.1"/>
    <property type="molecule type" value="Genomic_DNA"/>
</dbReference>
<evidence type="ECO:0000313" key="7">
    <source>
        <dbReference type="EMBL" id="RXK37198.1"/>
    </source>
</evidence>
<feature type="region of interest" description="Disordered" evidence="5">
    <location>
        <begin position="344"/>
        <end position="481"/>
    </location>
</feature>
<dbReference type="AlphaFoldDB" id="A0A4Q1BHU4"/>
<feature type="region of interest" description="Disordered" evidence="5">
    <location>
        <begin position="290"/>
        <end position="332"/>
    </location>
</feature>
<feature type="region of interest" description="Disordered" evidence="5">
    <location>
        <begin position="1"/>
        <end position="122"/>
    </location>
</feature>
<evidence type="ECO:0000256" key="4">
    <source>
        <dbReference type="PROSITE-ProRule" id="PRU00175"/>
    </source>
</evidence>
<dbReference type="SUPFAM" id="SSF57850">
    <property type="entry name" value="RING/U-box"/>
    <property type="match status" value="1"/>
</dbReference>
<comment type="caution">
    <text evidence="7">The sequence shown here is derived from an EMBL/GenBank/DDBJ whole genome shotgun (WGS) entry which is preliminary data.</text>
</comment>
<evidence type="ECO:0000259" key="6">
    <source>
        <dbReference type="PROSITE" id="PS50089"/>
    </source>
</evidence>
<dbReference type="PANTHER" id="PTHR45969">
    <property type="entry name" value="RING ZINC FINGER PROTEIN-RELATED"/>
    <property type="match status" value="1"/>
</dbReference>
<evidence type="ECO:0000256" key="3">
    <source>
        <dbReference type="ARBA" id="ARBA00022833"/>
    </source>
</evidence>
<keyword evidence="3" id="KW-0862">Zinc</keyword>
<dbReference type="Proteomes" id="UP000289152">
    <property type="component" value="Unassembled WGS sequence"/>
</dbReference>
<dbReference type="GO" id="GO:0008270">
    <property type="term" value="F:zinc ion binding"/>
    <property type="evidence" value="ECO:0007669"/>
    <property type="project" value="UniProtKB-KW"/>
</dbReference>